<evidence type="ECO:0000313" key="2">
    <source>
        <dbReference type="EMBL" id="KAF6405128.1"/>
    </source>
</evidence>
<dbReference type="EMBL" id="JACASE010000015">
    <property type="protein sequence ID" value="KAF6405128.1"/>
    <property type="molecule type" value="Genomic_DNA"/>
</dbReference>
<gene>
    <name evidence="2" type="ORF">HJG63_009438</name>
</gene>
<reference evidence="2 3" key="1">
    <citation type="journal article" date="2020" name="Nature">
        <title>Six reference-quality genomes reveal evolution of bat adaptations.</title>
        <authorList>
            <person name="Jebb D."/>
            <person name="Huang Z."/>
            <person name="Pippel M."/>
            <person name="Hughes G.M."/>
            <person name="Lavrichenko K."/>
            <person name="Devanna P."/>
            <person name="Winkler S."/>
            <person name="Jermiin L.S."/>
            <person name="Skirmuntt E.C."/>
            <person name="Katzourakis A."/>
            <person name="Burkitt-Gray L."/>
            <person name="Ray D.A."/>
            <person name="Sullivan K.A.M."/>
            <person name="Roscito J.G."/>
            <person name="Kirilenko B.M."/>
            <person name="Davalos L.M."/>
            <person name="Corthals A.P."/>
            <person name="Power M.L."/>
            <person name="Jones G."/>
            <person name="Ransome R.D."/>
            <person name="Dechmann D.K.N."/>
            <person name="Locatelli A.G."/>
            <person name="Puechmaille S.J."/>
            <person name="Fedrigo O."/>
            <person name="Jarvis E.D."/>
            <person name="Hiller M."/>
            <person name="Vernes S.C."/>
            <person name="Myers E.W."/>
            <person name="Teeling E.C."/>
        </authorList>
    </citation>
    <scope>NUCLEOTIDE SEQUENCE [LARGE SCALE GENOMIC DNA]</scope>
    <source>
        <strain evidence="2">MRouAeg1</strain>
        <tissue evidence="2">Muscle</tissue>
    </source>
</reference>
<sequence length="176" mass="19749">MVTNLTGHRFHVRLCFFSNWQCLRFRWPPSFEAPSLRSAYPASLQGLDKCARARTVPPAAASLPIGPSGSHRASGLLAGRTRNRERNGTTGFGTLRDHACFLRDSRLSTEAVRKRPRAPCPSLGDVPQSTPSLPRFYRPRSVGETPTYLVLWSWAPRRPRSFESCPHPPHPQKKCC</sequence>
<dbReference type="AlphaFoldDB" id="A0A7J8C2Q7"/>
<protein>
    <submittedName>
        <fullName evidence="2">Uncharacterized protein</fullName>
    </submittedName>
</protein>
<evidence type="ECO:0000256" key="1">
    <source>
        <dbReference type="SAM" id="MobiDB-lite"/>
    </source>
</evidence>
<accession>A0A7J8C2Q7</accession>
<proteinExistence type="predicted"/>
<comment type="caution">
    <text evidence="2">The sequence shown here is derived from an EMBL/GenBank/DDBJ whole genome shotgun (WGS) entry which is preliminary data.</text>
</comment>
<organism evidence="2 3">
    <name type="scientific">Rousettus aegyptiacus</name>
    <name type="common">Egyptian fruit bat</name>
    <name type="synonym">Pteropus aegyptiacus</name>
    <dbReference type="NCBI Taxonomy" id="9407"/>
    <lineage>
        <taxon>Eukaryota</taxon>
        <taxon>Metazoa</taxon>
        <taxon>Chordata</taxon>
        <taxon>Craniata</taxon>
        <taxon>Vertebrata</taxon>
        <taxon>Euteleostomi</taxon>
        <taxon>Mammalia</taxon>
        <taxon>Eutheria</taxon>
        <taxon>Laurasiatheria</taxon>
        <taxon>Chiroptera</taxon>
        <taxon>Yinpterochiroptera</taxon>
        <taxon>Pteropodoidea</taxon>
        <taxon>Pteropodidae</taxon>
        <taxon>Rousettinae</taxon>
        <taxon>Rousettus</taxon>
    </lineage>
</organism>
<keyword evidence="3" id="KW-1185">Reference proteome</keyword>
<dbReference type="Proteomes" id="UP000593571">
    <property type="component" value="Unassembled WGS sequence"/>
</dbReference>
<name>A0A7J8C2Q7_ROUAE</name>
<evidence type="ECO:0000313" key="3">
    <source>
        <dbReference type="Proteomes" id="UP000593571"/>
    </source>
</evidence>
<feature type="region of interest" description="Disordered" evidence="1">
    <location>
        <begin position="112"/>
        <end position="133"/>
    </location>
</feature>